<reference evidence="6" key="3">
    <citation type="submission" date="2025-04" db="UniProtKB">
        <authorList>
            <consortium name="RefSeq"/>
        </authorList>
    </citation>
    <scope>IDENTIFICATION</scope>
    <source>
        <strain evidence="6">CBS 781.70</strain>
    </source>
</reference>
<dbReference type="EMBL" id="ML975164">
    <property type="protein sequence ID" value="KAF1810920.1"/>
    <property type="molecule type" value="Genomic_DNA"/>
</dbReference>
<dbReference type="InterPro" id="IPR051299">
    <property type="entry name" value="AB_hydrolase_lip/est"/>
</dbReference>
<dbReference type="PANTHER" id="PTHR46640">
    <property type="entry name" value="TRIACYLGLYCEROL LIPASE, PUTATIVE (AFU_ORTHOLOGUE AFUA_6G06510)-RELATED"/>
    <property type="match status" value="1"/>
</dbReference>
<name>A0A6G1FZ10_9PEZI</name>
<evidence type="ECO:0000256" key="2">
    <source>
        <dbReference type="ARBA" id="ARBA00022801"/>
    </source>
</evidence>
<gene>
    <name evidence="4 6" type="ORF">P152DRAFT_376119</name>
</gene>
<organism evidence="4">
    <name type="scientific">Eremomyces bilateralis CBS 781.70</name>
    <dbReference type="NCBI Taxonomy" id="1392243"/>
    <lineage>
        <taxon>Eukaryota</taxon>
        <taxon>Fungi</taxon>
        <taxon>Dikarya</taxon>
        <taxon>Ascomycota</taxon>
        <taxon>Pezizomycotina</taxon>
        <taxon>Dothideomycetes</taxon>
        <taxon>Dothideomycetes incertae sedis</taxon>
        <taxon>Eremomycetales</taxon>
        <taxon>Eremomycetaceae</taxon>
        <taxon>Eremomyces</taxon>
    </lineage>
</organism>
<dbReference type="GO" id="GO:0016787">
    <property type="term" value="F:hydrolase activity"/>
    <property type="evidence" value="ECO:0007669"/>
    <property type="project" value="UniProtKB-KW"/>
</dbReference>
<reference evidence="6" key="2">
    <citation type="submission" date="2020-04" db="EMBL/GenBank/DDBJ databases">
        <authorList>
            <consortium name="NCBI Genome Project"/>
        </authorList>
    </citation>
    <scope>NUCLEOTIDE SEQUENCE</scope>
    <source>
        <strain evidence="6">CBS 781.70</strain>
    </source>
</reference>
<protein>
    <submittedName>
        <fullName evidence="4 6">Alpha/beta-hydrolase</fullName>
    </submittedName>
</protein>
<dbReference type="InterPro" id="IPR029058">
    <property type="entry name" value="AB_hydrolase_fold"/>
</dbReference>
<dbReference type="PANTHER" id="PTHR46640:SF1">
    <property type="entry name" value="FUNGAL LIPASE-LIKE DOMAIN-CONTAINING PROTEIN-RELATED"/>
    <property type="match status" value="1"/>
</dbReference>
<keyword evidence="5" id="KW-1185">Reference proteome</keyword>
<evidence type="ECO:0000313" key="6">
    <source>
        <dbReference type="RefSeq" id="XP_033532551.1"/>
    </source>
</evidence>
<dbReference type="OrthoDB" id="426718at2759"/>
<sequence length="272" mass="29296">ISSELHDRLVYYSEWATAAYCSPQQGETGGKVSCQTSKTCVVAPVSLKTLTCWFSIGNNSATGFVAADHTTKNIIISMRGSVALANWVADLKFFQTECVDGSVVIGPGFCNIGFLGFWQQSREAAEEGLAQGLQENPSYNIVITGHSLGAAAAVYGASYLRQNAQYKDKIFSYGQPRAGDEAFSKFVTAQGNNYRVTHTSDAVPKLPPESGIQGTLGFETYSHIAPEYYISDGLGMNINNIHVIDSGSSNEGNAGTGQLKFNIVAHIQYFQN</sequence>
<dbReference type="GeneID" id="54416187"/>
<evidence type="ECO:0000313" key="4">
    <source>
        <dbReference type="EMBL" id="KAF1810920.1"/>
    </source>
</evidence>
<feature type="domain" description="Fungal lipase-type" evidence="3">
    <location>
        <begin position="76"/>
        <end position="209"/>
    </location>
</feature>
<dbReference type="SUPFAM" id="SSF53474">
    <property type="entry name" value="alpha/beta-Hydrolases"/>
    <property type="match status" value="1"/>
</dbReference>
<dbReference type="InterPro" id="IPR002921">
    <property type="entry name" value="Fungal_lipase-type"/>
</dbReference>
<dbReference type="Proteomes" id="UP000504638">
    <property type="component" value="Unplaced"/>
</dbReference>
<dbReference type="GO" id="GO:0006629">
    <property type="term" value="P:lipid metabolic process"/>
    <property type="evidence" value="ECO:0007669"/>
    <property type="project" value="InterPro"/>
</dbReference>
<keyword evidence="1" id="KW-0732">Signal</keyword>
<evidence type="ECO:0000259" key="3">
    <source>
        <dbReference type="Pfam" id="PF01764"/>
    </source>
</evidence>
<dbReference type="AlphaFoldDB" id="A0A6G1FZ10"/>
<feature type="non-terminal residue" evidence="4">
    <location>
        <position position="1"/>
    </location>
</feature>
<reference evidence="4 6" key="1">
    <citation type="submission" date="2020-01" db="EMBL/GenBank/DDBJ databases">
        <authorList>
            <consortium name="DOE Joint Genome Institute"/>
            <person name="Haridas S."/>
            <person name="Albert R."/>
            <person name="Binder M."/>
            <person name="Bloem J."/>
            <person name="Labutti K."/>
            <person name="Salamov A."/>
            <person name="Andreopoulos B."/>
            <person name="Baker S.E."/>
            <person name="Barry K."/>
            <person name="Bills G."/>
            <person name="Bluhm B.H."/>
            <person name="Cannon C."/>
            <person name="Castanera R."/>
            <person name="Culley D.E."/>
            <person name="Daum C."/>
            <person name="Ezra D."/>
            <person name="Gonzalez J.B."/>
            <person name="Henrissat B."/>
            <person name="Kuo A."/>
            <person name="Liang C."/>
            <person name="Lipzen A."/>
            <person name="Lutzoni F."/>
            <person name="Magnuson J."/>
            <person name="Mondo S."/>
            <person name="Nolan M."/>
            <person name="Ohm R."/>
            <person name="Pangilinan J."/>
            <person name="Park H.-J."/>
            <person name="Ramirez L."/>
            <person name="Alfaro M."/>
            <person name="Sun H."/>
            <person name="Tritt A."/>
            <person name="Yoshinaga Y."/>
            <person name="Zwiers L.-H."/>
            <person name="Turgeon B.G."/>
            <person name="Goodwin S.B."/>
            <person name="Spatafora J.W."/>
            <person name="Crous P.W."/>
            <person name="Grigoriev I.V."/>
        </authorList>
    </citation>
    <scope>NUCLEOTIDE SEQUENCE</scope>
    <source>
        <strain evidence="4 6">CBS 781.70</strain>
    </source>
</reference>
<proteinExistence type="predicted"/>
<dbReference type="RefSeq" id="XP_033532551.1">
    <property type="nucleotide sequence ID" value="XM_033675617.1"/>
</dbReference>
<dbReference type="CDD" id="cd00519">
    <property type="entry name" value="Lipase_3"/>
    <property type="match status" value="1"/>
</dbReference>
<evidence type="ECO:0000256" key="1">
    <source>
        <dbReference type="ARBA" id="ARBA00022729"/>
    </source>
</evidence>
<evidence type="ECO:0000313" key="5">
    <source>
        <dbReference type="Proteomes" id="UP000504638"/>
    </source>
</evidence>
<dbReference type="Pfam" id="PF01764">
    <property type="entry name" value="Lipase_3"/>
    <property type="match status" value="1"/>
</dbReference>
<keyword evidence="2 4" id="KW-0378">Hydrolase</keyword>
<accession>A0A6G1FZ10</accession>
<feature type="non-terminal residue" evidence="4">
    <location>
        <position position="272"/>
    </location>
</feature>
<dbReference type="Gene3D" id="3.40.50.1820">
    <property type="entry name" value="alpha/beta hydrolase"/>
    <property type="match status" value="1"/>
</dbReference>